<dbReference type="PANTHER" id="PTHR11439:SF440">
    <property type="entry name" value="INTEGRASE CATALYTIC DOMAIN-CONTAINING PROTEIN"/>
    <property type="match status" value="1"/>
</dbReference>
<reference evidence="1" key="1">
    <citation type="journal article" date="2011" name="PLoS Biol.">
        <title>Gene gain and loss during evolution of obligate parasitism in the white rust pathogen of Arabidopsis thaliana.</title>
        <authorList>
            <person name="Kemen E."/>
            <person name="Gardiner A."/>
            <person name="Schultz-Larsen T."/>
            <person name="Kemen A.C."/>
            <person name="Balmuth A.L."/>
            <person name="Robert-Seilaniantz A."/>
            <person name="Bailey K."/>
            <person name="Holub E."/>
            <person name="Studholme D.J."/>
            <person name="Maclean D."/>
            <person name="Jones J.D."/>
        </authorList>
    </citation>
    <scope>NUCLEOTIDE SEQUENCE</scope>
</reference>
<dbReference type="CDD" id="cd09272">
    <property type="entry name" value="RNase_HI_RT_Ty1"/>
    <property type="match status" value="1"/>
</dbReference>
<dbReference type="HOGENOM" id="CLU_1484569_0_0_1"/>
<evidence type="ECO:0000313" key="1">
    <source>
        <dbReference type="EMBL" id="CCA15708.1"/>
    </source>
</evidence>
<name>F0W3V8_9STRA</name>
<reference evidence="1" key="2">
    <citation type="submission" date="2011-02" db="EMBL/GenBank/DDBJ databases">
        <authorList>
            <person name="MacLean D."/>
        </authorList>
    </citation>
    <scope>NUCLEOTIDE SEQUENCE</scope>
</reference>
<protein>
    <submittedName>
        <fullName evidence="1">Putative polyprotein</fullName>
    </submittedName>
</protein>
<sequence length="182" mass="20408">MNFIWCKTDPCIFVRRQSKSFLLVTLYVDDLLIGSQCEEAIEELVNNLSNISSLKNLASEEHWNAAIRVLRYLKSTISKGICYGTNKGQFQLTSVCDAEWVSNKDNSKSTSGFMVMLDSSPVIFKSKIQQSVALSTAEAEYIALSVCAQEILWTRNLFSEIGVRDLDRTIVYGDNQSAIVSQ</sequence>
<dbReference type="AlphaFoldDB" id="F0W3V8"/>
<dbReference type="EMBL" id="FR824059">
    <property type="protein sequence ID" value="CCA15708.1"/>
    <property type="molecule type" value="Genomic_DNA"/>
</dbReference>
<accession>F0W3V8</accession>
<organism evidence="1">
    <name type="scientific">Albugo laibachii Nc14</name>
    <dbReference type="NCBI Taxonomy" id="890382"/>
    <lineage>
        <taxon>Eukaryota</taxon>
        <taxon>Sar</taxon>
        <taxon>Stramenopiles</taxon>
        <taxon>Oomycota</taxon>
        <taxon>Peronosporomycetes</taxon>
        <taxon>Albuginales</taxon>
        <taxon>Albuginaceae</taxon>
        <taxon>Albugo</taxon>
    </lineage>
</organism>
<gene>
    <name evidence="1" type="primary">AlNc14C14G1625</name>
    <name evidence="1" type="ORF">ALNC14_018510</name>
</gene>
<dbReference type="PANTHER" id="PTHR11439">
    <property type="entry name" value="GAG-POL-RELATED RETROTRANSPOSON"/>
    <property type="match status" value="1"/>
</dbReference>
<proteinExistence type="predicted"/>